<keyword evidence="2" id="KW-1185">Reference proteome</keyword>
<sequence length="124" mass="13303">MKKIVLIGSGGSGKSTLASKLGGILSIEVHHLDVIFWKPGWISTPKLPLPHSTTLFSYKAFVPRSSIFIFKASIDRHSLLTLTGNFSSIHNVDEAAAAIGSFIALTGSIFQSSCIYARDNGNIL</sequence>
<evidence type="ECO:0000313" key="1">
    <source>
        <dbReference type="EMBL" id="MBB3151075.1"/>
    </source>
</evidence>
<gene>
    <name evidence="1" type="ORF">FHS16_001109</name>
</gene>
<protein>
    <submittedName>
        <fullName evidence="1">GTPase SAR1 family protein</fullName>
    </submittedName>
</protein>
<dbReference type="AlphaFoldDB" id="A0A7W5G8W1"/>
<dbReference type="InterPro" id="IPR052922">
    <property type="entry name" value="Cytidylate_Kinase-2"/>
</dbReference>
<accession>A0A7W5G8W1</accession>
<dbReference type="InterPro" id="IPR027417">
    <property type="entry name" value="P-loop_NTPase"/>
</dbReference>
<dbReference type="SUPFAM" id="SSF52540">
    <property type="entry name" value="P-loop containing nucleoside triphosphate hydrolases"/>
    <property type="match status" value="1"/>
</dbReference>
<dbReference type="Proteomes" id="UP000518605">
    <property type="component" value="Unassembled WGS sequence"/>
</dbReference>
<reference evidence="1 2" key="1">
    <citation type="submission" date="2020-08" db="EMBL/GenBank/DDBJ databases">
        <title>Genomic Encyclopedia of Type Strains, Phase III (KMG-III): the genomes of soil and plant-associated and newly described type strains.</title>
        <authorList>
            <person name="Whitman W."/>
        </authorList>
    </citation>
    <scope>NUCLEOTIDE SEQUENCE [LARGE SCALE GENOMIC DNA]</scope>
    <source>
        <strain evidence="1 2">CECT 8234</strain>
    </source>
</reference>
<dbReference type="PANTHER" id="PTHR37816:SF3">
    <property type="entry name" value="MODULATES DNA TOPOLOGY"/>
    <property type="match status" value="1"/>
</dbReference>
<evidence type="ECO:0000313" key="2">
    <source>
        <dbReference type="Proteomes" id="UP000518605"/>
    </source>
</evidence>
<organism evidence="1 2">
    <name type="scientific">Paenibacillus endophyticus</name>
    <dbReference type="NCBI Taxonomy" id="1294268"/>
    <lineage>
        <taxon>Bacteria</taxon>
        <taxon>Bacillati</taxon>
        <taxon>Bacillota</taxon>
        <taxon>Bacilli</taxon>
        <taxon>Bacillales</taxon>
        <taxon>Paenibacillaceae</taxon>
        <taxon>Paenibacillus</taxon>
    </lineage>
</organism>
<comment type="caution">
    <text evidence="1">The sequence shown here is derived from an EMBL/GenBank/DDBJ whole genome shotgun (WGS) entry which is preliminary data.</text>
</comment>
<dbReference type="Gene3D" id="3.40.50.300">
    <property type="entry name" value="P-loop containing nucleotide triphosphate hydrolases"/>
    <property type="match status" value="1"/>
</dbReference>
<name>A0A7W5G8W1_9BACL</name>
<proteinExistence type="predicted"/>
<dbReference type="PANTHER" id="PTHR37816">
    <property type="entry name" value="YALI0E33011P"/>
    <property type="match status" value="1"/>
</dbReference>
<dbReference type="EMBL" id="JACHXW010000002">
    <property type="protein sequence ID" value="MBB3151075.1"/>
    <property type="molecule type" value="Genomic_DNA"/>
</dbReference>